<feature type="region of interest" description="Disordered" evidence="1">
    <location>
        <begin position="1"/>
        <end position="136"/>
    </location>
</feature>
<dbReference type="SUPFAM" id="SSF63748">
    <property type="entry name" value="Tudor/PWWP/MBT"/>
    <property type="match status" value="1"/>
</dbReference>
<evidence type="ECO:0000259" key="2">
    <source>
        <dbReference type="PROSITE" id="PS50812"/>
    </source>
</evidence>
<dbReference type="PANTHER" id="PTHR22910">
    <property type="entry name" value="PROTEIN MGARP"/>
    <property type="match status" value="1"/>
</dbReference>
<feature type="region of interest" description="Disordered" evidence="1">
    <location>
        <begin position="284"/>
        <end position="406"/>
    </location>
</feature>
<feature type="compositionally biased region" description="Polar residues" evidence="1">
    <location>
        <begin position="52"/>
        <end position="69"/>
    </location>
</feature>
<dbReference type="GO" id="GO:0005739">
    <property type="term" value="C:mitochondrion"/>
    <property type="evidence" value="ECO:0007669"/>
    <property type="project" value="InterPro"/>
</dbReference>
<feature type="compositionally biased region" description="Low complexity" evidence="1">
    <location>
        <begin position="606"/>
        <end position="622"/>
    </location>
</feature>
<organism evidence="3 4">
    <name type="scientific">Exophiala bonariae</name>
    <dbReference type="NCBI Taxonomy" id="1690606"/>
    <lineage>
        <taxon>Eukaryota</taxon>
        <taxon>Fungi</taxon>
        <taxon>Dikarya</taxon>
        <taxon>Ascomycota</taxon>
        <taxon>Pezizomycotina</taxon>
        <taxon>Eurotiomycetes</taxon>
        <taxon>Chaetothyriomycetidae</taxon>
        <taxon>Chaetothyriales</taxon>
        <taxon>Herpotrichiellaceae</taxon>
        <taxon>Exophiala</taxon>
    </lineage>
</organism>
<dbReference type="PROSITE" id="PS50812">
    <property type="entry name" value="PWWP"/>
    <property type="match status" value="1"/>
</dbReference>
<evidence type="ECO:0000256" key="1">
    <source>
        <dbReference type="SAM" id="MobiDB-lite"/>
    </source>
</evidence>
<feature type="compositionally biased region" description="Low complexity" evidence="1">
    <location>
        <begin position="70"/>
        <end position="90"/>
    </location>
</feature>
<reference evidence="3 4" key="1">
    <citation type="submission" date="2023-08" db="EMBL/GenBank/DDBJ databases">
        <title>Black Yeasts Isolated from many extreme environments.</title>
        <authorList>
            <person name="Coleine C."/>
            <person name="Stajich J.E."/>
            <person name="Selbmann L."/>
        </authorList>
    </citation>
    <scope>NUCLEOTIDE SEQUENCE [LARGE SCALE GENOMIC DNA]</scope>
    <source>
        <strain evidence="3 4">CCFEE 5792</strain>
    </source>
</reference>
<feature type="domain" description="PWWP" evidence="2">
    <location>
        <begin position="150"/>
        <end position="233"/>
    </location>
</feature>
<dbReference type="RefSeq" id="XP_064702897.1">
    <property type="nucleotide sequence ID" value="XM_064850415.1"/>
</dbReference>
<dbReference type="Proteomes" id="UP001358417">
    <property type="component" value="Unassembled WGS sequence"/>
</dbReference>
<comment type="caution">
    <text evidence="3">The sequence shown here is derived from an EMBL/GenBank/DDBJ whole genome shotgun (WGS) entry which is preliminary data.</text>
</comment>
<dbReference type="PANTHER" id="PTHR22910:SF6">
    <property type="entry name" value="PROTEIN MGARP"/>
    <property type="match status" value="1"/>
</dbReference>
<evidence type="ECO:0000313" key="4">
    <source>
        <dbReference type="Proteomes" id="UP001358417"/>
    </source>
</evidence>
<feature type="compositionally biased region" description="Basic and acidic residues" evidence="1">
    <location>
        <begin position="396"/>
        <end position="406"/>
    </location>
</feature>
<feature type="compositionally biased region" description="Low complexity" evidence="1">
    <location>
        <begin position="575"/>
        <end position="588"/>
    </location>
</feature>
<dbReference type="CDD" id="cd05840">
    <property type="entry name" value="PWWP_ScIOC4-like"/>
    <property type="match status" value="1"/>
</dbReference>
<dbReference type="InterPro" id="IPR035503">
    <property type="entry name" value="IOC4-like_PWWP"/>
</dbReference>
<dbReference type="Gene3D" id="2.30.30.140">
    <property type="match status" value="1"/>
</dbReference>
<dbReference type="SMART" id="SM00293">
    <property type="entry name" value="PWWP"/>
    <property type="match status" value="1"/>
</dbReference>
<accession>A0AAV9N032</accession>
<feature type="region of interest" description="Disordered" evidence="1">
    <location>
        <begin position="500"/>
        <end position="622"/>
    </location>
</feature>
<protein>
    <recommendedName>
        <fullName evidence="2">PWWP domain-containing protein</fullName>
    </recommendedName>
</protein>
<evidence type="ECO:0000313" key="3">
    <source>
        <dbReference type="EMBL" id="KAK5047335.1"/>
    </source>
</evidence>
<dbReference type="InterPro" id="IPR026093">
    <property type="entry name" value="MGARP"/>
</dbReference>
<keyword evidence="4" id="KW-1185">Reference proteome</keyword>
<feature type="compositionally biased region" description="Low complexity" evidence="1">
    <location>
        <begin position="1"/>
        <end position="16"/>
    </location>
</feature>
<dbReference type="EMBL" id="JAVRRD010000026">
    <property type="protein sequence ID" value="KAK5047335.1"/>
    <property type="molecule type" value="Genomic_DNA"/>
</dbReference>
<feature type="compositionally biased region" description="Basic and acidic residues" evidence="1">
    <location>
        <begin position="357"/>
        <end position="372"/>
    </location>
</feature>
<feature type="compositionally biased region" description="Acidic residues" evidence="1">
    <location>
        <begin position="384"/>
        <end position="395"/>
    </location>
</feature>
<dbReference type="GeneID" id="89975026"/>
<dbReference type="Pfam" id="PF00855">
    <property type="entry name" value="PWWP"/>
    <property type="match status" value="1"/>
</dbReference>
<proteinExistence type="predicted"/>
<feature type="compositionally biased region" description="Basic and acidic residues" evidence="1">
    <location>
        <begin position="524"/>
        <end position="540"/>
    </location>
</feature>
<sequence>MAESEQPQVKVPVNVPEPEEKAPPSLAEPASGPAAEMSGALPADAPSESKPTETTDAVTANGAVESTSSPAKEPQEATTEAEPEAPVTTESEAKDTEVAEDAAPETNGAPAGKKPVALKRKSSAGIPEHKGKKLNKKKSIAKITHLDAVPGDYFLARLKSYPPWPSIICDEEMLPDILLNTRPVTTKKEDGTYNEAYAEGGKKVADRTFPIMFLHTNEFAWIANTDLTPLDPADCKDVAEKGKSKALIAAFQVAAEGHDLEHFKEVLDEHAAALQADIEAKEARDAEKAAKSNKKKRKSEAKVETEDVEMEDADTEPAPKKSSKKRKKEADSDDEESEKPAKTPKTTKIKLTTNKTPKTEEKKPKEKTTKAKAEKRKSKAAVVSDEEMVDAEPEPEEKPLDPAEARKAREKEVLFLRHKLQKGFLSRDQAPLEEDMPQMSSLIKKLEGYADLEVAIIRTTKINKVLKALIKLNTIPRDEEFQFRKRSLDLLSQWNKILGSEPAENESGGAGEKESKSTPTTNGVHDKESEEPTDEKKDDETAPAEATTEAVEKSAADNESETSPDPVDKAVSEGPAAAEAETEPVTTTEEPKATLPTPEVIEKAPESAAAAAEAAEVVKATE</sequence>
<feature type="compositionally biased region" description="Acidic residues" evidence="1">
    <location>
        <begin position="306"/>
        <end position="315"/>
    </location>
</feature>
<dbReference type="InterPro" id="IPR000313">
    <property type="entry name" value="PWWP_dom"/>
</dbReference>
<feature type="compositionally biased region" description="Low complexity" evidence="1">
    <location>
        <begin position="343"/>
        <end position="356"/>
    </location>
</feature>
<gene>
    <name evidence="3" type="ORF">LTR84_006857</name>
</gene>
<name>A0AAV9N032_9EURO</name>
<dbReference type="AlphaFoldDB" id="A0AAV9N032"/>